<dbReference type="Proteomes" id="UP000305654">
    <property type="component" value="Unassembled WGS sequence"/>
</dbReference>
<feature type="domain" description="Band 7" evidence="3">
    <location>
        <begin position="46"/>
        <end position="213"/>
    </location>
</feature>
<dbReference type="Pfam" id="PF01145">
    <property type="entry name" value="Band_7"/>
    <property type="match status" value="1"/>
</dbReference>
<dbReference type="InterPro" id="IPR001107">
    <property type="entry name" value="Band_7"/>
</dbReference>
<evidence type="ECO:0000313" key="4">
    <source>
        <dbReference type="EMBL" id="TLU72639.1"/>
    </source>
</evidence>
<dbReference type="CDD" id="cd03401">
    <property type="entry name" value="SPFH_prohibitin"/>
    <property type="match status" value="1"/>
</dbReference>
<dbReference type="EMBL" id="VCDI01000003">
    <property type="protein sequence ID" value="TLU72639.1"/>
    <property type="molecule type" value="Genomic_DNA"/>
</dbReference>
<dbReference type="GO" id="GO:0016020">
    <property type="term" value="C:membrane"/>
    <property type="evidence" value="ECO:0007669"/>
    <property type="project" value="UniProtKB-SubCell"/>
</dbReference>
<dbReference type="SUPFAM" id="SSF117892">
    <property type="entry name" value="Band 7/SPFH domain"/>
    <property type="match status" value="1"/>
</dbReference>
<comment type="caution">
    <text evidence="4">The sequence shown here is derived from an EMBL/GenBank/DDBJ whole genome shotgun (WGS) entry which is preliminary data.</text>
</comment>
<comment type="subcellular location">
    <subcellularLocation>
        <location evidence="1">Membrane</location>
        <topology evidence="1">Single-pass membrane protein</topology>
    </subcellularLocation>
</comment>
<keyword evidence="2" id="KW-0812">Transmembrane</keyword>
<proteinExistence type="predicted"/>
<organism evidence="4 5">
    <name type="scientific">Lichenicoccus roseus</name>
    <dbReference type="NCBI Taxonomy" id="2683649"/>
    <lineage>
        <taxon>Bacteria</taxon>
        <taxon>Pseudomonadati</taxon>
        <taxon>Pseudomonadota</taxon>
        <taxon>Alphaproteobacteria</taxon>
        <taxon>Acetobacterales</taxon>
        <taxon>Acetobacteraceae</taxon>
        <taxon>Lichenicoccus</taxon>
    </lineage>
</organism>
<dbReference type="OrthoDB" id="9812991at2"/>
<dbReference type="PANTHER" id="PTHR42911">
    <property type="entry name" value="MODULATOR OF FTSH PROTEASE HFLC"/>
    <property type="match status" value="1"/>
</dbReference>
<keyword evidence="2" id="KW-0472">Membrane</keyword>
<gene>
    <name evidence="4" type="ORF">FE263_11405</name>
</gene>
<dbReference type="InterPro" id="IPR000163">
    <property type="entry name" value="Prohibitin"/>
</dbReference>
<dbReference type="PANTHER" id="PTHR42911:SF2">
    <property type="entry name" value="PROHIBITIN FAMILY PROTEIN"/>
    <property type="match status" value="1"/>
</dbReference>
<evidence type="ECO:0000256" key="2">
    <source>
        <dbReference type="SAM" id="Phobius"/>
    </source>
</evidence>
<reference evidence="4 5" key="1">
    <citation type="submission" date="2019-05" db="EMBL/GenBank/DDBJ databases">
        <authorList>
            <person name="Pankratov T."/>
            <person name="Grouzdev D."/>
        </authorList>
    </citation>
    <scope>NUCLEOTIDE SEQUENCE [LARGE SCALE GENOMIC DNA]</scope>
    <source>
        <strain evidence="4 5">KEBCLARHB70R</strain>
    </source>
</reference>
<evidence type="ECO:0000313" key="5">
    <source>
        <dbReference type="Proteomes" id="UP000305654"/>
    </source>
</evidence>
<evidence type="ECO:0000256" key="1">
    <source>
        <dbReference type="ARBA" id="ARBA00004167"/>
    </source>
</evidence>
<keyword evidence="2" id="KW-1133">Transmembrane helix</keyword>
<evidence type="ECO:0000259" key="3">
    <source>
        <dbReference type="SMART" id="SM00244"/>
    </source>
</evidence>
<dbReference type="AlphaFoldDB" id="A0A5R9J6P4"/>
<sequence>MSGPPTSPWSFPEPKLVRRPPGLPALPWRIVAVAALVLAAVIVLSGCFYTVQPTEMAGVRRFGTVLTPLPVQPGLHFKLPLIDEVDKIQTSLTALRMENMTVYTVDNQSVGIGIGLTYRVPEDAVLRLLYHTGRTGSLDINSTMQPIIADRVMRVFSTQNTVNISVERASIAIAVRREVSQALRSIFGIEVTDLQISSISYSPTFEESVEQAVKAKNDAIRAENTVARFHFEGEQIKVQADAQAAVRIAQANGEAQANIDRARGERQAAILRAEGDSQATLLNGQAQAKVLQLVGSVTQADPSVLGYQAATRWNGALPATSFGAGANPMTLFNLPASPR</sequence>
<feature type="transmembrane region" description="Helical" evidence="2">
    <location>
        <begin position="26"/>
        <end position="51"/>
    </location>
</feature>
<name>A0A5R9J6P4_9PROT</name>
<dbReference type="SMART" id="SM00244">
    <property type="entry name" value="PHB"/>
    <property type="match status" value="1"/>
</dbReference>
<protein>
    <submittedName>
        <fullName evidence="4">Prohibitin family protein</fullName>
    </submittedName>
</protein>
<dbReference type="Gene3D" id="3.30.479.30">
    <property type="entry name" value="Band 7 domain"/>
    <property type="match status" value="1"/>
</dbReference>
<dbReference type="RefSeq" id="WP_138326100.1">
    <property type="nucleotide sequence ID" value="NZ_VCDI01000003.1"/>
</dbReference>
<keyword evidence="5" id="KW-1185">Reference proteome</keyword>
<dbReference type="InterPro" id="IPR036013">
    <property type="entry name" value="Band_7/SPFH_dom_sf"/>
</dbReference>
<accession>A0A5R9J6P4</accession>